<keyword evidence="4" id="KW-1185">Reference proteome</keyword>
<reference evidence="3 4" key="1">
    <citation type="journal article" date="2021" name="G3 (Bethesda)">
        <title>Improved contiguity of the threespine stickleback genome using long-read sequencing.</title>
        <authorList>
            <person name="Nath S."/>
            <person name="Shaw D.E."/>
            <person name="White M.A."/>
        </authorList>
    </citation>
    <scope>NUCLEOTIDE SEQUENCE [LARGE SCALE GENOMIC DNA]</scope>
    <source>
        <strain evidence="3 4">Lake Benthic</strain>
    </source>
</reference>
<dbReference type="InParanoid" id="G3Q2J0"/>
<dbReference type="InterPro" id="IPR037386">
    <property type="entry name" value="CCDC40"/>
</dbReference>
<dbReference type="Pfam" id="PF08647">
    <property type="entry name" value="BRE1"/>
    <property type="match status" value="1"/>
</dbReference>
<dbReference type="GO" id="GO:0001947">
    <property type="term" value="P:heart looping"/>
    <property type="evidence" value="ECO:0007669"/>
    <property type="project" value="Ensembl"/>
</dbReference>
<dbReference type="FunCoup" id="G3Q2J0">
    <property type="interactions" value="59"/>
</dbReference>
<dbReference type="Ensembl" id="ENSGACT00000024136.2">
    <property type="protein sequence ID" value="ENSGACP00000024089.2"/>
    <property type="gene ID" value="ENSGACG00000018222.2"/>
</dbReference>
<feature type="compositionally biased region" description="Basic and acidic residues" evidence="2">
    <location>
        <begin position="795"/>
        <end position="812"/>
    </location>
</feature>
<feature type="coiled-coil region" evidence="1">
    <location>
        <begin position="121"/>
        <end position="319"/>
    </location>
</feature>
<dbReference type="Gene3D" id="1.10.287.1490">
    <property type="match status" value="1"/>
</dbReference>
<evidence type="ECO:0000313" key="3">
    <source>
        <dbReference type="Ensembl" id="ENSGACP00000024089.2"/>
    </source>
</evidence>
<feature type="compositionally biased region" description="Low complexity" evidence="2">
    <location>
        <begin position="44"/>
        <end position="53"/>
    </location>
</feature>
<dbReference type="GO" id="GO:0048793">
    <property type="term" value="P:pronephros development"/>
    <property type="evidence" value="ECO:0007669"/>
    <property type="project" value="Ensembl"/>
</dbReference>
<dbReference type="RefSeq" id="XP_040042056.1">
    <property type="nucleotide sequence ID" value="XM_040186122.1"/>
</dbReference>
<dbReference type="GO" id="GO:0035082">
    <property type="term" value="P:axoneme assembly"/>
    <property type="evidence" value="ECO:0007669"/>
    <property type="project" value="Ensembl"/>
</dbReference>
<dbReference type="AlphaFoldDB" id="G3Q2J0"/>
<dbReference type="GO" id="GO:0060287">
    <property type="term" value="P:epithelial cilium movement involved in determination of left/right asymmetry"/>
    <property type="evidence" value="ECO:0007669"/>
    <property type="project" value="Ensembl"/>
</dbReference>
<dbReference type="Bgee" id="ENSGACG00000018222">
    <property type="expression patterns" value="Expressed in testis and 1 other cell type or tissue"/>
</dbReference>
<proteinExistence type="predicted"/>
<dbReference type="PANTHER" id="PTHR16275:SF8">
    <property type="entry name" value="COILED-COIL DOMAIN-CONTAINING PROTEIN 40"/>
    <property type="match status" value="1"/>
</dbReference>
<feature type="compositionally biased region" description="Basic and acidic residues" evidence="2">
    <location>
        <begin position="9"/>
        <end position="20"/>
    </location>
</feature>
<dbReference type="GO" id="GO:0005576">
    <property type="term" value="C:extracellular region"/>
    <property type="evidence" value="ECO:0007669"/>
    <property type="project" value="GOC"/>
</dbReference>
<name>G3Q2J0_GASAC</name>
<dbReference type="STRING" id="69293.ENSGACP00000024089"/>
<dbReference type="GO" id="GO:0005929">
    <property type="term" value="C:cilium"/>
    <property type="evidence" value="ECO:0007669"/>
    <property type="project" value="TreeGrafter"/>
</dbReference>
<dbReference type="GO" id="GO:0003146">
    <property type="term" value="P:heart jogging"/>
    <property type="evidence" value="ECO:0007669"/>
    <property type="project" value="Ensembl"/>
</dbReference>
<dbReference type="GeneID" id="120824939"/>
<dbReference type="CTD" id="55036"/>
<feature type="coiled-coil region" evidence="1">
    <location>
        <begin position="823"/>
        <end position="850"/>
    </location>
</feature>
<dbReference type="OMA" id="RMQRIQK"/>
<reference evidence="3" key="3">
    <citation type="submission" date="2025-09" db="UniProtKB">
        <authorList>
            <consortium name="Ensembl"/>
        </authorList>
    </citation>
    <scope>IDENTIFICATION</scope>
</reference>
<evidence type="ECO:0000313" key="4">
    <source>
        <dbReference type="Proteomes" id="UP000007635"/>
    </source>
</evidence>
<dbReference type="PANTHER" id="PTHR16275">
    <property type="entry name" value="COILED-COIL DOMAIN-CONTAINING PROTEIN 40"/>
    <property type="match status" value="1"/>
</dbReference>
<evidence type="ECO:0000256" key="2">
    <source>
        <dbReference type="SAM" id="MobiDB-lite"/>
    </source>
</evidence>
<accession>G3Q2J0</accession>
<feature type="coiled-coil region" evidence="1">
    <location>
        <begin position="693"/>
        <end position="781"/>
    </location>
</feature>
<dbReference type="Proteomes" id="UP000007635">
    <property type="component" value="Chromosome IX"/>
</dbReference>
<feature type="coiled-coil region" evidence="1">
    <location>
        <begin position="570"/>
        <end position="597"/>
    </location>
</feature>
<feature type="region of interest" description="Disordered" evidence="2">
    <location>
        <begin position="795"/>
        <end position="816"/>
    </location>
</feature>
<feature type="coiled-coil region" evidence="1">
    <location>
        <begin position="348"/>
        <end position="382"/>
    </location>
</feature>
<organism evidence="3 4">
    <name type="scientific">Gasterosteus aculeatus aculeatus</name>
    <name type="common">three-spined stickleback</name>
    <dbReference type="NCBI Taxonomy" id="481459"/>
    <lineage>
        <taxon>Eukaryota</taxon>
        <taxon>Metazoa</taxon>
        <taxon>Chordata</taxon>
        <taxon>Craniata</taxon>
        <taxon>Vertebrata</taxon>
        <taxon>Euteleostomi</taxon>
        <taxon>Actinopterygii</taxon>
        <taxon>Neopterygii</taxon>
        <taxon>Teleostei</taxon>
        <taxon>Neoteleostei</taxon>
        <taxon>Acanthomorphata</taxon>
        <taxon>Eupercaria</taxon>
        <taxon>Perciformes</taxon>
        <taxon>Cottioidei</taxon>
        <taxon>Gasterosteales</taxon>
        <taxon>Gasterosteidae</taxon>
        <taxon>Gasterosteus</taxon>
    </lineage>
</organism>
<reference evidence="3" key="2">
    <citation type="submission" date="2025-08" db="UniProtKB">
        <authorList>
            <consortium name="Ensembl"/>
        </authorList>
    </citation>
    <scope>IDENTIFICATION</scope>
</reference>
<feature type="region of interest" description="Disordered" evidence="2">
    <location>
        <begin position="1"/>
        <end position="57"/>
    </location>
</feature>
<evidence type="ECO:0000256" key="1">
    <source>
        <dbReference type="SAM" id="Coils"/>
    </source>
</evidence>
<sequence>MQSAGAEDGGDRAAEGREECGSLNEPGTDPDESPQLHPDRGAADDSSPASTSTRELVQENAAQAPLTLHLSNLNMSDDMVDQRTLPEGEEEEEQDDNELIVLDPEHPLVRMQQAALSSLLSKQLERINLRLEEKLAIEKEDANHLQEIDVEMFRVQKQLARLQTRLHDHHHTKAQAKAKHQQAQDQLKTMKGRCARTTSQNAKAKANVSQLQAEMEDQMLHLTFTQRVSEDLRSNVKVLKNARSKARAEKNQAEDQKFKQDLYVERLTKDLEGLTQQIGMYEVQTVAQAEETKAAREAHSEAEMEMESLVMARKQLLQQWSSSLVGMRRQDEAFSAMQEAVRTVEPQVILLDREIEGYKRSIAEEQEQNATLTVQLNRSQMDGATSKKLISQMQAKQEALQAHYSTCVRTLRETESNLARLSEDLSGHHVEVNDQRKQLEKESDLRLELEDSIITYIQQKPTHNMAAKYSKQLTASIATLRRQKLSQLRQLENKVAAVGLESSEVSQHLDSLTLIQSALDEEVAKHNKLLTSYQTKSSSSGKLIDQKHAVIFECEEKIKEIAARTGSEDMSPLEIKIEDLRAQIQELATNIKGDQQLWMKRQRTLVGLSQEIDANSKNMLKLQIEFTSKQELKMCLESKIKVEHREEMELDKNVKILKRDLLKLNALLSKNGELSQELEQKHASMESDFLHRLKEAEREAINLHVKHENTQEDKERLLKSLVEAERQIVLWEKKTQDMKEIRSVVDSKVVQGDIQMMKAEIHRMEVRLNQLMKQQNRLVRESVATVERRETIVRRKESLEHSSHRQTTKDKSTLITQRQQRKIQATHKQVVKCEEEFRKLQKDQESLSNMLTQQKQLLSELCGTSYSLDSDIGNLQDTKDRNFAHLVALQSRNKKLQGVCAGSYRAASTRESVGGALQSQMERVHAVSTILYKVCEEFPQHHEALHRLSLTLEARAHLMPGDPPKGGGGGGKSM</sequence>
<dbReference type="GO" id="GO:0005737">
    <property type="term" value="C:cytoplasm"/>
    <property type="evidence" value="ECO:0007669"/>
    <property type="project" value="TreeGrafter"/>
</dbReference>
<dbReference type="eggNOG" id="ENOG502QQ91">
    <property type="taxonomic scope" value="Eukaryota"/>
</dbReference>
<dbReference type="GeneTree" id="ENSGT00440000035688"/>
<protein>
    <submittedName>
        <fullName evidence="3">Coiled-coil domain 40 molecular ruler complex subunit</fullName>
    </submittedName>
</protein>
<keyword evidence="1" id="KW-0175">Coiled coil</keyword>